<comment type="caution">
    <text evidence="1">The sequence shown here is derived from an EMBL/GenBank/DDBJ whole genome shotgun (WGS) entry which is preliminary data.</text>
</comment>
<dbReference type="InterPro" id="IPR006941">
    <property type="entry name" value="RNase_CAF1"/>
</dbReference>
<keyword evidence="2" id="KW-1185">Reference proteome</keyword>
<dbReference type="GO" id="GO:0003723">
    <property type="term" value="F:RNA binding"/>
    <property type="evidence" value="ECO:0007669"/>
    <property type="project" value="TreeGrafter"/>
</dbReference>
<accession>A0A8T1NQD8</accession>
<dbReference type="PANTHER" id="PTHR15092:SF42">
    <property type="entry name" value="POLY(A)-SPECIFIC RIBONUCLEASE PARN-LIKE"/>
    <property type="match status" value="1"/>
</dbReference>
<gene>
    <name evidence="1" type="ORF">CIPAW_13G058600</name>
</gene>
<reference evidence="1" key="1">
    <citation type="submission" date="2020-12" db="EMBL/GenBank/DDBJ databases">
        <title>WGS assembly of Carya illinoinensis cv. Pawnee.</title>
        <authorList>
            <person name="Platts A."/>
            <person name="Shu S."/>
            <person name="Wright S."/>
            <person name="Barry K."/>
            <person name="Edger P."/>
            <person name="Pires J.C."/>
            <person name="Schmutz J."/>
        </authorList>
    </citation>
    <scope>NUCLEOTIDE SEQUENCE</scope>
    <source>
        <tissue evidence="1">Leaf</tissue>
    </source>
</reference>
<evidence type="ECO:0000313" key="2">
    <source>
        <dbReference type="Proteomes" id="UP000811609"/>
    </source>
</evidence>
<name>A0A8T1NQD8_CARIL</name>
<dbReference type="GO" id="GO:0000175">
    <property type="term" value="F:3'-5'-RNA exonuclease activity"/>
    <property type="evidence" value="ECO:0007669"/>
    <property type="project" value="TreeGrafter"/>
</dbReference>
<sequence length="634" mass="71806">MAALPYLLQRRFLCTKTHQKWSVKQVTKSNFQETLSEIKTDIADSDFIAVSLQRTGSVSAPWHRVLPFDLPDTAYSKAKRAAERFQLLQFAVCPFSIRSSKLLAHPYNFHLFPRDELKIGMPSYSFSCQTSYLTSMAREGFDFNTCIYDEVLDLMVKYPIPSRRKVIFVTGISYLSRAQESEARVQIGNPMRITRVVKSSSNPTVADSVFIERIKSRVKHWRKSCKDSSTKLDEALVRSLKKIVLGSEEYGSRPCMNIDVCSERQVELVLEMLEEFSDDLVPLIIPAKGGATQAVRVVLTSSKDDMVLFQNELQDLKEERNKKVRGFREVIDLISASQRPVVSHNSLNDFTFIHSKFLAPLPPNVDEFLWSLHSVFPHVINVQQLMKEIRPLRNVTNIPTAISYLKDHFFAPMDVEILQQDAVSERKIHGHDVLRISLLFAKLCSILQIAPNQADSKKLVPALEEYANILYPFSASPQESTDGEIRIGTNNTRKVSCKHLVFLWGFKHGMTAGMLKSLIQGSHDIFSEEFDLRLVDRSCAIVVFWKAGLSETFLNVMNSKEISGSLRELVSEGLRAASYGIYKKVCSLGIWEVDLAESLEKALEESDGLQNTDSVANSLDVHWFSDSTINLDDL</sequence>
<organism evidence="1 2">
    <name type="scientific">Carya illinoinensis</name>
    <name type="common">Pecan</name>
    <dbReference type="NCBI Taxonomy" id="32201"/>
    <lineage>
        <taxon>Eukaryota</taxon>
        <taxon>Viridiplantae</taxon>
        <taxon>Streptophyta</taxon>
        <taxon>Embryophyta</taxon>
        <taxon>Tracheophyta</taxon>
        <taxon>Spermatophyta</taxon>
        <taxon>Magnoliopsida</taxon>
        <taxon>eudicotyledons</taxon>
        <taxon>Gunneridae</taxon>
        <taxon>Pentapetalae</taxon>
        <taxon>rosids</taxon>
        <taxon>fabids</taxon>
        <taxon>Fagales</taxon>
        <taxon>Juglandaceae</taxon>
        <taxon>Carya</taxon>
    </lineage>
</organism>
<dbReference type="AlphaFoldDB" id="A0A8T1NQD8"/>
<dbReference type="EMBL" id="CM031821">
    <property type="protein sequence ID" value="KAG6630980.1"/>
    <property type="molecule type" value="Genomic_DNA"/>
</dbReference>
<protein>
    <submittedName>
        <fullName evidence="1">Uncharacterized protein</fullName>
    </submittedName>
</protein>
<dbReference type="InterPro" id="IPR051181">
    <property type="entry name" value="CAF1_poly(A)_ribonucleases"/>
</dbReference>
<dbReference type="Proteomes" id="UP000811609">
    <property type="component" value="Chromosome 13"/>
</dbReference>
<dbReference type="Pfam" id="PF04857">
    <property type="entry name" value="CAF1"/>
    <property type="match status" value="2"/>
</dbReference>
<evidence type="ECO:0000313" key="1">
    <source>
        <dbReference type="EMBL" id="KAG6630980.1"/>
    </source>
</evidence>
<proteinExistence type="predicted"/>
<dbReference type="PANTHER" id="PTHR15092">
    <property type="entry name" value="POLY A -SPECIFIC RIBONUCLEASE/TARGET OF EGR1, MEMBER 1"/>
    <property type="match status" value="1"/>
</dbReference>